<evidence type="ECO:0000313" key="2">
    <source>
        <dbReference type="Proteomes" id="UP000269221"/>
    </source>
</evidence>
<name>A0A3M0KXN1_HIRRU</name>
<dbReference type="OrthoDB" id="6773263at2759"/>
<accession>A0A3M0KXN1</accession>
<dbReference type="AlphaFoldDB" id="A0A3M0KXN1"/>
<dbReference type="SUPFAM" id="SSF56672">
    <property type="entry name" value="DNA/RNA polymerases"/>
    <property type="match status" value="1"/>
</dbReference>
<evidence type="ECO:0000313" key="1">
    <source>
        <dbReference type="EMBL" id="RMC18059.1"/>
    </source>
</evidence>
<keyword evidence="2" id="KW-1185">Reference proteome</keyword>
<dbReference type="Proteomes" id="UP000269221">
    <property type="component" value="Unassembled WGS sequence"/>
</dbReference>
<dbReference type="InterPro" id="IPR043502">
    <property type="entry name" value="DNA/RNA_pol_sf"/>
</dbReference>
<dbReference type="EMBL" id="QRBI01000097">
    <property type="protein sequence ID" value="RMC18059.1"/>
    <property type="molecule type" value="Genomic_DNA"/>
</dbReference>
<comment type="caution">
    <text evidence="1">The sequence shown here is derived from an EMBL/GenBank/DDBJ whole genome shotgun (WGS) entry which is preliminary data.</text>
</comment>
<protein>
    <submittedName>
        <fullName evidence="1">Uncharacterized protein</fullName>
    </submittedName>
</protein>
<reference evidence="1 2" key="1">
    <citation type="submission" date="2018-07" db="EMBL/GenBank/DDBJ databases">
        <title>A high quality draft genome assembly of the barn swallow (H. rustica rustica).</title>
        <authorList>
            <person name="Formenti G."/>
            <person name="Chiara M."/>
            <person name="Poveda L."/>
            <person name="Francoijs K.-J."/>
            <person name="Bonisoli-Alquati A."/>
            <person name="Canova L."/>
            <person name="Gianfranceschi L."/>
            <person name="Horner D.S."/>
            <person name="Saino N."/>
        </authorList>
    </citation>
    <scope>NUCLEOTIDE SEQUENCE [LARGE SCALE GENOMIC DNA]</scope>
    <source>
        <strain evidence="1">Chelidonia</strain>
        <tissue evidence="1">Blood</tissue>
    </source>
</reference>
<organism evidence="1 2">
    <name type="scientific">Hirundo rustica rustica</name>
    <dbReference type="NCBI Taxonomy" id="333673"/>
    <lineage>
        <taxon>Eukaryota</taxon>
        <taxon>Metazoa</taxon>
        <taxon>Chordata</taxon>
        <taxon>Craniata</taxon>
        <taxon>Vertebrata</taxon>
        <taxon>Euteleostomi</taxon>
        <taxon>Archelosauria</taxon>
        <taxon>Archosauria</taxon>
        <taxon>Dinosauria</taxon>
        <taxon>Saurischia</taxon>
        <taxon>Theropoda</taxon>
        <taxon>Coelurosauria</taxon>
        <taxon>Aves</taxon>
        <taxon>Neognathae</taxon>
        <taxon>Neoaves</taxon>
        <taxon>Telluraves</taxon>
        <taxon>Australaves</taxon>
        <taxon>Passeriformes</taxon>
        <taxon>Sylvioidea</taxon>
        <taxon>Hirundinidae</taxon>
        <taxon>Hirundo</taxon>
    </lineage>
</organism>
<gene>
    <name evidence="1" type="ORF">DUI87_04938</name>
</gene>
<proteinExistence type="predicted"/>
<dbReference type="Gene3D" id="3.10.10.10">
    <property type="entry name" value="HIV Type 1 Reverse Transcriptase, subunit A, domain 1"/>
    <property type="match status" value="1"/>
</dbReference>
<sequence>MDWGFEDPQSSPWTSCYLWLLLTECLHLKDDDWKSVSVDNGEQGNWPRVEVPTINQEAPRKRYHWRVLPQGLKVSPVICQCHFSYDGTCPAPVPSAEEIPPSSQHPPARQSRCSCLWMAGAQPKANVWATLARAMGQDHICLSATLAENPLMTCLVGIPYGPKELPTKLLEITEQTNREDASKDQSGQERSYQFVYHTKDAYTAKIWCGRIAHVEMASTTDRKPLALPKGEESLLRVLDPETT</sequence>